<dbReference type="InterPro" id="IPR024983">
    <property type="entry name" value="CHAT_dom"/>
</dbReference>
<sequence length="562" mass="59864">MMPTRGEHRAKEAGRSVTGLLARVVRAVVNILARVLDMVRLGSVTVRRRRVPEPSSAEARRDGRVLESAVPEPTAGTRTTYARLDAPDRVPPGGVFELRVGLAESPGHGVTSPNPLSVPDTEFTLTVTVSADGFEVLGGSPIRTIAVGPDDPCAYDVIRLRAVDDAALAPARSILAVFAIEGRTIGIATRSVLVGDGPAPAEPVRPDADWVLPTDPGTRPDLELVVAPGNDADGPRRLFWYFRSPHAPVGDGRFVAADLPVTVATTVRQLMTGVEDRSSGVDLPYYLRGVGRRIADAIPDQVWRALKAAADAVEGPPSVLLATADPYIPWELARVPQPWCDGDPPLLGAQTVIGRWPYLAHGRSPAPAPDLELDSMAVVFGKYSDKENLEEAAQEAAQLCARYAAQPVDARMSDILRCLDGTPRADVLHLAVHGNFDPTGLRDGIYLVDGNYLSPVSVEGVEASPVRLAFLNACQLAQGREVFGVYAGIAFALLNIGAEAVVAPLWKVDDGAARELVGGVLPDAVHRHPLPPHRFCARSAAGQWNPVQLQPPSPMSTSVIHS</sequence>
<accession>A0ABU3WQ85</accession>
<proteinExistence type="predicted"/>
<feature type="domain" description="CHAT" evidence="2">
    <location>
        <begin position="378"/>
        <end position="519"/>
    </location>
</feature>
<organism evidence="3 4">
    <name type="scientific">Rhodococcus zopfii</name>
    <dbReference type="NCBI Taxonomy" id="43772"/>
    <lineage>
        <taxon>Bacteria</taxon>
        <taxon>Bacillati</taxon>
        <taxon>Actinomycetota</taxon>
        <taxon>Actinomycetes</taxon>
        <taxon>Mycobacteriales</taxon>
        <taxon>Nocardiaceae</taxon>
        <taxon>Rhodococcus</taxon>
    </lineage>
</organism>
<evidence type="ECO:0000313" key="4">
    <source>
        <dbReference type="Proteomes" id="UP001275440"/>
    </source>
</evidence>
<comment type="caution">
    <text evidence="3">The sequence shown here is derived from an EMBL/GenBank/DDBJ whole genome shotgun (WGS) entry which is preliminary data.</text>
</comment>
<gene>
    <name evidence="3" type="ORF">F8M49_13845</name>
</gene>
<feature type="region of interest" description="Disordered" evidence="1">
    <location>
        <begin position="49"/>
        <end position="76"/>
    </location>
</feature>
<keyword evidence="4" id="KW-1185">Reference proteome</keyword>
<reference evidence="3 4" key="1">
    <citation type="submission" date="2019-10" db="EMBL/GenBank/DDBJ databases">
        <title>Draft Genome Assembly of Rhodococcus zopfii DSM44189.</title>
        <authorList>
            <person name="Sutton J.M."/>
            <person name="Akob D.M."/>
            <person name="Bushman T.J."/>
        </authorList>
    </citation>
    <scope>NUCLEOTIDE SEQUENCE [LARGE SCALE GENOMIC DNA]</scope>
    <source>
        <strain evidence="3 4">DSM 44189</strain>
    </source>
</reference>
<name>A0ABU3WQ85_9NOCA</name>
<evidence type="ECO:0000256" key="1">
    <source>
        <dbReference type="SAM" id="MobiDB-lite"/>
    </source>
</evidence>
<protein>
    <submittedName>
        <fullName evidence="3">CHAT domain-containing protein</fullName>
    </submittedName>
</protein>
<dbReference type="Proteomes" id="UP001275440">
    <property type="component" value="Unassembled WGS sequence"/>
</dbReference>
<evidence type="ECO:0000259" key="2">
    <source>
        <dbReference type="Pfam" id="PF12770"/>
    </source>
</evidence>
<evidence type="ECO:0000313" key="3">
    <source>
        <dbReference type="EMBL" id="MDV2476157.1"/>
    </source>
</evidence>
<dbReference type="EMBL" id="WBMO01000001">
    <property type="protein sequence ID" value="MDV2476157.1"/>
    <property type="molecule type" value="Genomic_DNA"/>
</dbReference>
<dbReference type="Pfam" id="PF12770">
    <property type="entry name" value="CHAT"/>
    <property type="match status" value="1"/>
</dbReference>